<dbReference type="InterPro" id="IPR055943">
    <property type="entry name" value="DUF7521"/>
</dbReference>
<proteinExistence type="predicted"/>
<feature type="transmembrane region" description="Helical" evidence="1">
    <location>
        <begin position="43"/>
        <end position="64"/>
    </location>
</feature>
<keyword evidence="1" id="KW-0472">Membrane</keyword>
<accession>A0A1H7HHZ5</accession>
<dbReference type="AlphaFoldDB" id="A0A1H7HHZ5"/>
<evidence type="ECO:0000256" key="1">
    <source>
        <dbReference type="SAM" id="Phobius"/>
    </source>
</evidence>
<evidence type="ECO:0000313" key="3">
    <source>
        <dbReference type="EMBL" id="UVE49144.1"/>
    </source>
</evidence>
<dbReference type="GeneID" id="74529116"/>
<gene>
    <name evidence="3" type="ORF">KU306_09405</name>
    <name evidence="2" type="ORF">SAMN04488691_101594</name>
</gene>
<keyword evidence="1" id="KW-0812">Transmembrane</keyword>
<dbReference type="EMBL" id="CP078063">
    <property type="protein sequence ID" value="UVE49144.1"/>
    <property type="molecule type" value="Genomic_DNA"/>
</dbReference>
<reference evidence="2 4" key="1">
    <citation type="submission" date="2016-10" db="EMBL/GenBank/DDBJ databases">
        <authorList>
            <person name="de Groot N.N."/>
        </authorList>
    </citation>
    <scope>NUCLEOTIDE SEQUENCE [LARGE SCALE GENOMIC DNA]</scope>
    <source>
        <strain evidence="2 4">CDM_5</strain>
    </source>
</reference>
<evidence type="ECO:0008006" key="6">
    <source>
        <dbReference type="Google" id="ProtNLM"/>
    </source>
</evidence>
<dbReference type="Proteomes" id="UP000183894">
    <property type="component" value="Unassembled WGS sequence"/>
</dbReference>
<evidence type="ECO:0000313" key="4">
    <source>
        <dbReference type="Proteomes" id="UP000183894"/>
    </source>
</evidence>
<dbReference type="EMBL" id="FOAD01000001">
    <property type="protein sequence ID" value="SEK49894.1"/>
    <property type="molecule type" value="Genomic_DNA"/>
</dbReference>
<dbReference type="RefSeq" id="WP_007539004.1">
    <property type="nucleotide sequence ID" value="NZ_CP078063.1"/>
</dbReference>
<feature type="transmembrane region" description="Helical" evidence="1">
    <location>
        <begin position="76"/>
        <end position="95"/>
    </location>
</feature>
<organism evidence="2 4">
    <name type="scientific">Haloferax larsenii</name>
    <dbReference type="NCBI Taxonomy" id="302484"/>
    <lineage>
        <taxon>Archaea</taxon>
        <taxon>Methanobacteriati</taxon>
        <taxon>Methanobacteriota</taxon>
        <taxon>Stenosarchaea group</taxon>
        <taxon>Halobacteria</taxon>
        <taxon>Halobacteriales</taxon>
        <taxon>Haloferacaceae</taxon>
        <taxon>Haloferax</taxon>
    </lineage>
</organism>
<evidence type="ECO:0000313" key="2">
    <source>
        <dbReference type="EMBL" id="SEK49894.1"/>
    </source>
</evidence>
<feature type="transmembrane region" description="Helical" evidence="1">
    <location>
        <begin position="12"/>
        <end position="31"/>
    </location>
</feature>
<keyword evidence="1" id="KW-1133">Transmembrane helix</keyword>
<protein>
    <recommendedName>
        <fullName evidence="6">YapH protein</fullName>
    </recommendedName>
</protein>
<dbReference type="Proteomes" id="UP001058330">
    <property type="component" value="Chromosome"/>
</dbReference>
<reference evidence="3" key="2">
    <citation type="submission" date="2021-07" db="EMBL/GenBank/DDBJ databases">
        <title>Studies on halocins as antimicrobial molecules from haloarchaea.</title>
        <authorList>
            <person name="Kumar S."/>
            <person name="Khare S.K."/>
        </authorList>
    </citation>
    <scope>NUCLEOTIDE SEQUENCE</scope>
    <source>
        <strain evidence="3">NCIM 5678</strain>
    </source>
</reference>
<name>A0A1H7HHZ5_HALLR</name>
<keyword evidence="5" id="KW-1185">Reference proteome</keyword>
<dbReference type="Pfam" id="PF24365">
    <property type="entry name" value="DUF7521"/>
    <property type="match status" value="1"/>
</dbReference>
<dbReference type="OrthoDB" id="170398at2157"/>
<evidence type="ECO:0000313" key="5">
    <source>
        <dbReference type="Proteomes" id="UP001058330"/>
    </source>
</evidence>
<sequence length="97" mass="10358">MGHLTTSPTIATFIIVVKTGILILGGLITYFSYKAYRRTRSPALRALALGFGIVTFGALLAGAFDVLLNIDLATGVLIDAILTFIGFAVITYSLYVE</sequence>